<dbReference type="Proteomes" id="UP000008842">
    <property type="component" value="Chromosome"/>
</dbReference>
<proteinExistence type="predicted"/>
<name>B2RLF8_PORG3</name>
<dbReference type="HOGENOM" id="CLU_3375205_0_0_10"/>
<dbReference type="KEGG" id="pgn:PGN_1684"/>
<accession>B2RLF8</accession>
<evidence type="ECO:0000313" key="1">
    <source>
        <dbReference type="EMBL" id="BAG34203.1"/>
    </source>
</evidence>
<sequence length="34" mass="3731">MELLPHKGREAESKSPIMNGGFVSFPVCKLQTKA</sequence>
<gene>
    <name evidence="1" type="ordered locus">PGN_1684</name>
</gene>
<dbReference type="AlphaFoldDB" id="B2RLF8"/>
<evidence type="ECO:0000313" key="2">
    <source>
        <dbReference type="Proteomes" id="UP000008842"/>
    </source>
</evidence>
<reference evidence="1 2" key="1">
    <citation type="journal article" date="2008" name="DNA Res.">
        <title>Determination of the genome sequence of Porphyromonas gingivalis strain ATCC 33277 and genomic comparison with strain W83 revealed extensive genome rearrangements in P. gingivalis.</title>
        <authorList>
            <person name="Naito M."/>
            <person name="Hirakawa H."/>
            <person name="Yamashita A."/>
            <person name="Ohara N."/>
            <person name="Shoji M."/>
            <person name="Yukitake H."/>
            <person name="Nakayama K."/>
            <person name="Toh H."/>
            <person name="Yoshimura F."/>
            <person name="Kuhara S."/>
            <person name="Hattori M."/>
            <person name="Hayashi T."/>
            <person name="Nakayama K."/>
        </authorList>
    </citation>
    <scope>NUCLEOTIDE SEQUENCE [LARGE SCALE GENOMIC DNA]</scope>
    <source>
        <strain evidence="2">ATCC 33277 / DSM 20709 / CIP 103683 / JCM 12257 / NCTC 11834 / 2561</strain>
    </source>
</reference>
<dbReference type="EMBL" id="AP009380">
    <property type="protein sequence ID" value="BAG34203.1"/>
    <property type="molecule type" value="Genomic_DNA"/>
</dbReference>
<protein>
    <submittedName>
        <fullName evidence="1">Uncharacterized protein</fullName>
    </submittedName>
</protein>
<organism evidence="1 2">
    <name type="scientific">Porphyromonas gingivalis (strain ATCC 33277 / DSM 20709 / CIP 103683 / JCM 12257 / NCTC 11834 / 2561)</name>
    <dbReference type="NCBI Taxonomy" id="431947"/>
    <lineage>
        <taxon>Bacteria</taxon>
        <taxon>Pseudomonadati</taxon>
        <taxon>Bacteroidota</taxon>
        <taxon>Bacteroidia</taxon>
        <taxon>Bacteroidales</taxon>
        <taxon>Porphyromonadaceae</taxon>
        <taxon>Porphyromonas</taxon>
    </lineage>
</organism>